<reference evidence="1 2" key="1">
    <citation type="submission" date="2023-09" db="EMBL/GenBank/DDBJ databases">
        <authorList>
            <person name="Rey-Velasco X."/>
        </authorList>
    </citation>
    <scope>NUCLEOTIDE SEQUENCE [LARGE SCALE GENOMIC DNA]</scope>
    <source>
        <strain evidence="1 2">F390</strain>
    </source>
</reference>
<comment type="caution">
    <text evidence="1">The sequence shown here is derived from an EMBL/GenBank/DDBJ whole genome shotgun (WGS) entry which is preliminary data.</text>
</comment>
<proteinExistence type="predicted"/>
<gene>
    <name evidence="1" type="ORF">RM533_10455</name>
</gene>
<organism evidence="1 2">
    <name type="scientific">Croceicoccus esteveae</name>
    <dbReference type="NCBI Taxonomy" id="3075597"/>
    <lineage>
        <taxon>Bacteria</taxon>
        <taxon>Pseudomonadati</taxon>
        <taxon>Pseudomonadota</taxon>
        <taxon>Alphaproteobacteria</taxon>
        <taxon>Sphingomonadales</taxon>
        <taxon>Erythrobacteraceae</taxon>
        <taxon>Croceicoccus</taxon>
    </lineage>
</organism>
<feature type="non-terminal residue" evidence="1">
    <location>
        <position position="95"/>
    </location>
</feature>
<sequence>MTGMYKIRTTSFITLGLAGFVFALALWVVRSQTKVTDTDCIQAVFPNYSIAFMTCKRAHIRNPRICKLAHEIISAQRREMAQIKYLIKDIEKNCV</sequence>
<dbReference type="EMBL" id="JAVRHS010000009">
    <property type="protein sequence ID" value="MDT0576602.1"/>
    <property type="molecule type" value="Genomic_DNA"/>
</dbReference>
<accession>A0ABU2ZME5</accession>
<evidence type="ECO:0000313" key="1">
    <source>
        <dbReference type="EMBL" id="MDT0576602.1"/>
    </source>
</evidence>
<protein>
    <submittedName>
        <fullName evidence="1">DUF305 domain-containing protein</fullName>
    </submittedName>
</protein>
<keyword evidence="2" id="KW-1185">Reference proteome</keyword>
<evidence type="ECO:0000313" key="2">
    <source>
        <dbReference type="Proteomes" id="UP001259803"/>
    </source>
</evidence>
<name>A0ABU2ZME5_9SPHN</name>
<dbReference type="Proteomes" id="UP001259803">
    <property type="component" value="Unassembled WGS sequence"/>
</dbReference>